<organism evidence="2 3">
    <name type="scientific">Pyrodictium delaneyi</name>
    <dbReference type="NCBI Taxonomy" id="1273541"/>
    <lineage>
        <taxon>Archaea</taxon>
        <taxon>Thermoproteota</taxon>
        <taxon>Thermoprotei</taxon>
        <taxon>Desulfurococcales</taxon>
        <taxon>Pyrodictiaceae</taxon>
        <taxon>Pyrodictium</taxon>
    </lineage>
</organism>
<comment type="caution">
    <text evidence="2">The sequence shown here is derived from an EMBL/GenBank/DDBJ whole genome shotgun (WGS) entry which is preliminary data.</text>
</comment>
<keyword evidence="3" id="KW-1185">Reference proteome</keyword>
<proteinExistence type="predicted"/>
<dbReference type="Proteomes" id="UP000196694">
    <property type="component" value="Unassembled WGS sequence"/>
</dbReference>
<evidence type="ECO:0000313" key="3">
    <source>
        <dbReference type="Proteomes" id="UP000196694"/>
    </source>
</evidence>
<name>A0A211YPG9_9CREN</name>
<protein>
    <submittedName>
        <fullName evidence="2">Uncharacterized protein</fullName>
    </submittedName>
</protein>
<dbReference type="AlphaFoldDB" id="A0A211YPG9"/>
<gene>
    <name evidence="2" type="ORF">Pdsh_03085</name>
</gene>
<evidence type="ECO:0000256" key="1">
    <source>
        <dbReference type="SAM" id="MobiDB-lite"/>
    </source>
</evidence>
<dbReference type="EMBL" id="NCQP01000002">
    <property type="protein sequence ID" value="OWJ54727.1"/>
    <property type="molecule type" value="Genomic_DNA"/>
</dbReference>
<feature type="region of interest" description="Disordered" evidence="1">
    <location>
        <begin position="30"/>
        <end position="53"/>
    </location>
</feature>
<dbReference type="RefSeq" id="WP_088171797.1">
    <property type="nucleotide sequence ID" value="NZ_NCQP01000002.1"/>
</dbReference>
<accession>A0A211YPG9</accession>
<evidence type="ECO:0000313" key="2">
    <source>
        <dbReference type="EMBL" id="OWJ54727.1"/>
    </source>
</evidence>
<sequence length="877" mass="96758">MSRRNVVAVVAVLVVLAVLLAWDRPRAGGGAVPTPTISPPSAGTDAVTATGTPSSGVATVRLEGLDGALHALDGETLTRELWAKMRDYNAGDPAIAPYIEWLRKALAPDPSEALNVPWYPRYYYWWFNDREDWNAEPPSNDTIVRVGLIKLPFGAGLIVTAYQAGNHIDIVVHGTIINKTEWKTLLARSLMFHGVAPLAMVDYYGPDDFYTDVTYGFGDFRTDWALWRIRLDAHSRLAVGNTTLPVGNVYVLLEMPAYFYKPQDYQLRYLWGPEALYWEVVGYPAMSLALRLSSPPTATSWGLYTKVREITISVVTTATQHCWLEGPIREIPSDKLNPETPFLIRAQMCGVCKDYTAATALFASHALGAVPTMLIVDTSDLLDYPLHSVSVLTYLSATGMTGPVRVPADVDGDGVNETSVVISDTAELSIDYINTHIIDYDSSVVAPFRWYSLMSYLNVNNKTTFLLYVAGTYYWTGAIEAVAGFPDWMQMPWIRLLPESLRPEHGTDKYMDYLVKWWYEGPALHPRSGTPSKDPVEVVEYGLNKTWFSSGLPLAAPPDFWEKVFLTLLNKTMGVEDTVPPSVALALNRTIDSVPVVYEDRTPALREYLPQKLFQWRDMFSTPTNGDSGQGETNGQTHQRTVPVVNATIVLEPVYRVEAVPGEGEVLVVEGLSGTVTINGTDMTVVAVPMYGVWDGRYSVTVYVNGSKVYSTGYVALPATMEFTYNGVRYMVRVEPPLVPELNEALAVEDLAPMDTVPVPTRGGEVNVTIYSVNETITLDNVTVIVVGDAGRLGAHLDIMVYGVPPANYNATAVLVLPNGTEVPVDSLEAWYQGYLHITLGHDMPVDDEGYQQLLPEGTMLRIAIQLLNLTIEVPIT</sequence>
<reference evidence="2 3" key="1">
    <citation type="submission" date="2017-05" db="EMBL/GenBank/DDBJ databases">
        <title>The draft genome of the hyperthermophilic archaeon 'Pyrodictium delaneyi strain Hulk', an iron and nitrate reducer, reveals the capacity for sulfate reduction.</title>
        <authorList>
            <person name="Demey L.M."/>
            <person name="Miller C."/>
            <person name="Manzella M."/>
            <person name="Reguera G."/>
            <person name="Kashefi K."/>
        </authorList>
    </citation>
    <scope>NUCLEOTIDE SEQUENCE [LARGE SCALE GENOMIC DNA]</scope>
    <source>
        <strain evidence="2 3">Hulk</strain>
    </source>
</reference>